<dbReference type="PANTHER" id="PTHR30536:SF5">
    <property type="entry name" value="ALTRONATE DEHYDRATASE"/>
    <property type="match status" value="1"/>
</dbReference>
<reference evidence="5 6" key="1">
    <citation type="journal article" date="2016" name="Sci. Rep.">
        <title>Metabolic traits of an uncultured archaeal lineage -MSBL1- from brine pools of the Red Sea.</title>
        <authorList>
            <person name="Mwirichia R."/>
            <person name="Alam I."/>
            <person name="Rashid M."/>
            <person name="Vinu M."/>
            <person name="Ba-Alawi W."/>
            <person name="Anthony Kamau A."/>
            <person name="Kamanda Ngugi D."/>
            <person name="Goker M."/>
            <person name="Klenk H.P."/>
            <person name="Bajic V."/>
            <person name="Stingl U."/>
        </authorList>
    </citation>
    <scope>NUCLEOTIDE SEQUENCE [LARGE SCALE GENOMIC DNA]</scope>
    <source>
        <strain evidence="5">SCGC-AAA259B11</strain>
    </source>
</reference>
<dbReference type="PANTHER" id="PTHR30536">
    <property type="entry name" value="ALTRONATE/GALACTARATE DEHYDRATASE"/>
    <property type="match status" value="1"/>
</dbReference>
<dbReference type="GO" id="GO:0016787">
    <property type="term" value="F:hydrolase activity"/>
    <property type="evidence" value="ECO:0007669"/>
    <property type="project" value="UniProtKB-KW"/>
</dbReference>
<evidence type="ECO:0000313" key="6">
    <source>
        <dbReference type="Proteomes" id="UP000070184"/>
    </source>
</evidence>
<dbReference type="InterPro" id="IPR052172">
    <property type="entry name" value="UxaA_altronate/galactarate_dh"/>
</dbReference>
<dbReference type="GO" id="GO:0019698">
    <property type="term" value="P:D-galacturonate catabolic process"/>
    <property type="evidence" value="ECO:0007669"/>
    <property type="project" value="TreeGrafter"/>
</dbReference>
<dbReference type="Proteomes" id="UP000070184">
    <property type="component" value="Unassembled WGS sequence"/>
</dbReference>
<name>A0A133U5S5_9EURY</name>
<sequence>MIEGYRRPNGGFGIRNYIAIIPSVICSSITASHIAEQIPHAIALTHHTGCSTAGDDLEKVKRSLVGLGKNPNVGGALVIGLGCEQVDPYEVTDAIKESGKIAKTLVIQEEGGIVPTIKKGVETARDISVKLSREEKVTGEAEELTLAIECGGSDTTSGIAANPAIGHASDLLIEKGGTTIVSETAELIGGEHILVKKADDKKTADKLIKIVTEVEKVYSTRRKGTGSLSQGNIEGGITTLEEKSLGCICKAGSASVKEVVRYGEKPSKKGLIIMDTPGFDVHSMTGMVAGGAQIIAFTTGRGSTVGFPIAPVIKITGNPRTYGKMKDEMDFNAGTIILGKKTIQEVGEEIFQKIIRVANGEKTKSEALGLEEFAISSLAGSK</sequence>
<comment type="caution">
    <text evidence="5">The sequence shown here is derived from an EMBL/GenBank/DDBJ whole genome shotgun (WGS) entry which is preliminary data.</text>
</comment>
<dbReference type="PATRIC" id="fig|1698260.3.peg.581"/>
<feature type="domain" description="D-galactarate/Altronate dehydratase C-terminal" evidence="4">
    <location>
        <begin position="142"/>
        <end position="377"/>
    </location>
</feature>
<protein>
    <submittedName>
        <fullName evidence="5">Carbohydrate hydrolase</fullName>
    </submittedName>
</protein>
<dbReference type="Pfam" id="PF04295">
    <property type="entry name" value="GD_AH_second"/>
    <property type="match status" value="1"/>
</dbReference>
<dbReference type="InterPro" id="IPR007392">
    <property type="entry name" value="GD_AH_second"/>
</dbReference>
<evidence type="ECO:0000313" key="5">
    <source>
        <dbReference type="EMBL" id="KXA89518.1"/>
    </source>
</evidence>
<dbReference type="Pfam" id="PF20629">
    <property type="entry name" value="GD_AH_C"/>
    <property type="match status" value="1"/>
</dbReference>
<accession>A0A133U5S5</accession>
<comment type="similarity">
    <text evidence="1">Belongs to the UxaA family.</text>
</comment>
<keyword evidence="5" id="KW-0378">Hydrolase</keyword>
<proteinExistence type="inferred from homology"/>
<dbReference type="AlphaFoldDB" id="A0A133U5S5"/>
<evidence type="ECO:0000256" key="1">
    <source>
        <dbReference type="ARBA" id="ARBA00010986"/>
    </source>
</evidence>
<feature type="domain" description="D-galactarate/Altronate dehydratase second" evidence="3">
    <location>
        <begin position="4"/>
        <end position="128"/>
    </location>
</feature>
<dbReference type="InterPro" id="IPR048332">
    <property type="entry name" value="GD_AH_C"/>
</dbReference>
<keyword evidence="6" id="KW-1185">Reference proteome</keyword>
<dbReference type="GO" id="GO:0016829">
    <property type="term" value="F:lyase activity"/>
    <property type="evidence" value="ECO:0007669"/>
    <property type="project" value="UniProtKB-KW"/>
</dbReference>
<dbReference type="EMBL" id="LHXK01000033">
    <property type="protein sequence ID" value="KXA89518.1"/>
    <property type="molecule type" value="Genomic_DNA"/>
</dbReference>
<evidence type="ECO:0000259" key="3">
    <source>
        <dbReference type="Pfam" id="PF04295"/>
    </source>
</evidence>
<keyword evidence="2" id="KW-0456">Lyase</keyword>
<evidence type="ECO:0000256" key="2">
    <source>
        <dbReference type="ARBA" id="ARBA00023239"/>
    </source>
</evidence>
<evidence type="ECO:0000259" key="4">
    <source>
        <dbReference type="Pfam" id="PF20629"/>
    </source>
</evidence>
<gene>
    <name evidence="5" type="ORF">AKJ61_02720</name>
</gene>
<organism evidence="5 6">
    <name type="scientific">candidate division MSBL1 archaeon SCGC-AAA259B11</name>
    <dbReference type="NCBI Taxonomy" id="1698260"/>
    <lineage>
        <taxon>Archaea</taxon>
        <taxon>Methanobacteriati</taxon>
        <taxon>Methanobacteriota</taxon>
        <taxon>candidate division MSBL1</taxon>
    </lineage>
</organism>